<evidence type="ECO:0000256" key="2">
    <source>
        <dbReference type="ARBA" id="ARBA00022574"/>
    </source>
</evidence>
<keyword evidence="2" id="KW-0853">WD repeat</keyword>
<protein>
    <submittedName>
        <fullName evidence="3">WD_REPEATS_REGION domain-containing protein</fullName>
    </submittedName>
</protein>
<gene>
    <name evidence="3" type="ORF">HaLaN_13772</name>
</gene>
<evidence type="ECO:0000313" key="4">
    <source>
        <dbReference type="Proteomes" id="UP000485058"/>
    </source>
</evidence>
<dbReference type="SUPFAM" id="SSF50978">
    <property type="entry name" value="WD40 repeat-like"/>
    <property type="match status" value="1"/>
</dbReference>
<organism evidence="3 4">
    <name type="scientific">Haematococcus lacustris</name>
    <name type="common">Green alga</name>
    <name type="synonym">Haematococcus pluvialis</name>
    <dbReference type="NCBI Taxonomy" id="44745"/>
    <lineage>
        <taxon>Eukaryota</taxon>
        <taxon>Viridiplantae</taxon>
        <taxon>Chlorophyta</taxon>
        <taxon>core chlorophytes</taxon>
        <taxon>Chlorophyceae</taxon>
        <taxon>CS clade</taxon>
        <taxon>Chlamydomonadales</taxon>
        <taxon>Haematococcaceae</taxon>
        <taxon>Haematococcus</taxon>
    </lineage>
</organism>
<dbReference type="Gene3D" id="2.130.10.10">
    <property type="entry name" value="YVTN repeat-like/Quinoprotein amine dehydrogenase"/>
    <property type="match status" value="1"/>
</dbReference>
<dbReference type="PANTHER" id="PTHR44411">
    <property type="entry name" value="THO COMPLEX SUBUNIT 6 HOMOLOG"/>
    <property type="match status" value="1"/>
</dbReference>
<dbReference type="GO" id="GO:0006406">
    <property type="term" value="P:mRNA export from nucleus"/>
    <property type="evidence" value="ECO:0007669"/>
    <property type="project" value="TreeGrafter"/>
</dbReference>
<dbReference type="EMBL" id="BLLF01001110">
    <property type="protein sequence ID" value="GFH17194.1"/>
    <property type="molecule type" value="Genomic_DNA"/>
</dbReference>
<dbReference type="PANTHER" id="PTHR44411:SF1">
    <property type="entry name" value="THO COMPLEX SUBUNIT 6 HOMOLOG"/>
    <property type="match status" value="1"/>
</dbReference>
<reference evidence="3 4" key="1">
    <citation type="submission" date="2020-02" db="EMBL/GenBank/DDBJ databases">
        <title>Draft genome sequence of Haematococcus lacustris strain NIES-144.</title>
        <authorList>
            <person name="Morimoto D."/>
            <person name="Nakagawa S."/>
            <person name="Yoshida T."/>
            <person name="Sawayama S."/>
        </authorList>
    </citation>
    <scope>NUCLEOTIDE SEQUENCE [LARGE SCALE GENOMIC DNA]</scope>
    <source>
        <strain evidence="3 4">NIES-144</strain>
    </source>
</reference>
<dbReference type="InterPro" id="IPR015943">
    <property type="entry name" value="WD40/YVTN_repeat-like_dom_sf"/>
</dbReference>
<dbReference type="SMART" id="SM00320">
    <property type="entry name" value="WD40"/>
    <property type="match status" value="3"/>
</dbReference>
<dbReference type="InterPro" id="IPR042626">
    <property type="entry name" value="THOC6"/>
</dbReference>
<comment type="similarity">
    <text evidence="1">Belongs to the WD repeat THOC6 family.</text>
</comment>
<dbReference type="GO" id="GO:0000346">
    <property type="term" value="C:transcription export complex"/>
    <property type="evidence" value="ECO:0007669"/>
    <property type="project" value="TreeGrafter"/>
</dbReference>
<comment type="caution">
    <text evidence="3">The sequence shown here is derived from an EMBL/GenBank/DDBJ whole genome shotgun (WGS) entry which is preliminary data.</text>
</comment>
<accession>A0A699ZE88</accession>
<keyword evidence="4" id="KW-1185">Reference proteome</keyword>
<name>A0A699ZE88_HAELA</name>
<dbReference type="AlphaFoldDB" id="A0A699ZE88"/>
<dbReference type="InterPro" id="IPR036322">
    <property type="entry name" value="WD40_repeat_dom_sf"/>
</dbReference>
<proteinExistence type="inferred from homology"/>
<evidence type="ECO:0000256" key="1">
    <source>
        <dbReference type="ARBA" id="ARBA00009728"/>
    </source>
</evidence>
<feature type="non-terminal residue" evidence="3">
    <location>
        <position position="1"/>
    </location>
</feature>
<dbReference type="GO" id="GO:0000347">
    <property type="term" value="C:THO complex"/>
    <property type="evidence" value="ECO:0007669"/>
    <property type="project" value="TreeGrafter"/>
</dbReference>
<sequence>MLDLTSWSLQSFADSIRSYRQELFSTVFSVAFIHDADEQQYLVCGLSTGSIRLISLQDAVSTWLASGTPATPLLAWSAHIAAVTSLHCIGTGDSSQLVSGGDDGVLHVWRVAQLLAAAADPGRQPPAPVASLQLGPAYTTGYHLAGSGAAGITAAALDARSSHLVAGTTDGGVHYIDLAALSSGGHHAGLLHSWGGHLAAVLDVDCSPHTGQAASASE</sequence>
<evidence type="ECO:0000313" key="3">
    <source>
        <dbReference type="EMBL" id="GFH17194.1"/>
    </source>
</evidence>
<dbReference type="Proteomes" id="UP000485058">
    <property type="component" value="Unassembled WGS sequence"/>
</dbReference>
<dbReference type="InterPro" id="IPR001680">
    <property type="entry name" value="WD40_rpt"/>
</dbReference>
<feature type="non-terminal residue" evidence="3">
    <location>
        <position position="218"/>
    </location>
</feature>